<dbReference type="Pfam" id="PF00107">
    <property type="entry name" value="ADH_zinc_N"/>
    <property type="match status" value="1"/>
</dbReference>
<gene>
    <name evidence="5" type="ORF">DFO73_101610</name>
</gene>
<dbReference type="Pfam" id="PF08240">
    <property type="entry name" value="ADH_N"/>
    <property type="match status" value="1"/>
</dbReference>
<dbReference type="PANTHER" id="PTHR43401">
    <property type="entry name" value="L-THREONINE 3-DEHYDROGENASE"/>
    <property type="match status" value="1"/>
</dbReference>
<protein>
    <submittedName>
        <fullName evidence="5">L-iditol 2-dehydrogenase</fullName>
    </submittedName>
</protein>
<dbReference type="SMART" id="SM00829">
    <property type="entry name" value="PKS_ER"/>
    <property type="match status" value="1"/>
</dbReference>
<proteinExistence type="predicted"/>
<evidence type="ECO:0000313" key="5">
    <source>
        <dbReference type="EMBL" id="PWW32346.1"/>
    </source>
</evidence>
<dbReference type="InterPro" id="IPR013149">
    <property type="entry name" value="ADH-like_C"/>
</dbReference>
<evidence type="ECO:0000256" key="3">
    <source>
        <dbReference type="ARBA" id="ARBA00023002"/>
    </source>
</evidence>
<dbReference type="SUPFAM" id="SSF51735">
    <property type="entry name" value="NAD(P)-binding Rossmann-fold domains"/>
    <property type="match status" value="1"/>
</dbReference>
<dbReference type="Gene3D" id="3.90.180.10">
    <property type="entry name" value="Medium-chain alcohol dehydrogenases, catalytic domain"/>
    <property type="match status" value="1"/>
</dbReference>
<dbReference type="InterPro" id="IPR011032">
    <property type="entry name" value="GroES-like_sf"/>
</dbReference>
<organism evidence="5 6">
    <name type="scientific">Cytobacillus oceanisediminis</name>
    <dbReference type="NCBI Taxonomy" id="665099"/>
    <lineage>
        <taxon>Bacteria</taxon>
        <taxon>Bacillati</taxon>
        <taxon>Bacillota</taxon>
        <taxon>Bacilli</taxon>
        <taxon>Bacillales</taxon>
        <taxon>Bacillaceae</taxon>
        <taxon>Cytobacillus</taxon>
    </lineage>
</organism>
<sequence>MKALMKLQSGVGNVSLAEVPEPSCDETSVKIKVAYTGICGTDLHIYHETFKSSPPVIMGHEFSGVISEVGKSTNGFKAGDRVTVLPSSAGVCQKCSNCKKGYYMLCADRKGMGLRMNGSFTNYAVVPAEAVYKIPEHISLEEAALTEPLAVALHSIEELTSINLGDTVLVSGPGPIGLVCTAVLAAKGCKVIVAGTTIDQKRLEIAKQVGAYMAVDVLKEDLIGLIGEETGSKGADAAIECAGSAPSVANCLNSLKKKGKLVQAGIVGKEIMVDYDLIHYKEISVYGSLGHTLSTWDRVMGILSSGKVNLQPIITHKLPLSSWEKAFELCEQKRAGKVLLYHEND</sequence>
<dbReference type="InterPro" id="IPR050129">
    <property type="entry name" value="Zn_alcohol_dh"/>
</dbReference>
<dbReference type="EMBL" id="QGTW01000001">
    <property type="protein sequence ID" value="PWW32346.1"/>
    <property type="molecule type" value="Genomic_DNA"/>
</dbReference>
<dbReference type="Gene3D" id="3.40.50.720">
    <property type="entry name" value="NAD(P)-binding Rossmann-like Domain"/>
    <property type="match status" value="1"/>
</dbReference>
<dbReference type="OrthoDB" id="9770238at2"/>
<reference evidence="5 6" key="1">
    <citation type="submission" date="2018-05" db="EMBL/GenBank/DDBJ databases">
        <title>Freshwater and sediment microbial communities from various areas in North America, analyzing microbe dynamics in response to fracking.</title>
        <authorList>
            <person name="Lamendella R."/>
        </authorList>
    </citation>
    <scope>NUCLEOTIDE SEQUENCE [LARGE SCALE GENOMIC DNA]</scope>
    <source>
        <strain evidence="5 6">15_TX</strain>
    </source>
</reference>
<dbReference type="InterPro" id="IPR013154">
    <property type="entry name" value="ADH-like_N"/>
</dbReference>
<dbReference type="RefSeq" id="WP_110063282.1">
    <property type="nucleotide sequence ID" value="NZ_QGTW01000001.1"/>
</dbReference>
<dbReference type="InterPro" id="IPR036291">
    <property type="entry name" value="NAD(P)-bd_dom_sf"/>
</dbReference>
<dbReference type="GO" id="GO:0016491">
    <property type="term" value="F:oxidoreductase activity"/>
    <property type="evidence" value="ECO:0007669"/>
    <property type="project" value="UniProtKB-KW"/>
</dbReference>
<keyword evidence="3" id="KW-0560">Oxidoreductase</keyword>
<dbReference type="GO" id="GO:0046872">
    <property type="term" value="F:metal ion binding"/>
    <property type="evidence" value="ECO:0007669"/>
    <property type="project" value="UniProtKB-KW"/>
</dbReference>
<dbReference type="Proteomes" id="UP000247150">
    <property type="component" value="Unassembled WGS sequence"/>
</dbReference>
<dbReference type="AlphaFoldDB" id="A0A2V3A6F4"/>
<dbReference type="CDD" id="cd08258">
    <property type="entry name" value="Zn_ADH4"/>
    <property type="match status" value="1"/>
</dbReference>
<dbReference type="SUPFAM" id="SSF50129">
    <property type="entry name" value="GroES-like"/>
    <property type="match status" value="1"/>
</dbReference>
<name>A0A2V3A6F4_9BACI</name>
<evidence type="ECO:0000256" key="1">
    <source>
        <dbReference type="ARBA" id="ARBA00022723"/>
    </source>
</evidence>
<feature type="domain" description="Enoyl reductase (ER)" evidence="4">
    <location>
        <begin position="10"/>
        <end position="340"/>
    </location>
</feature>
<evidence type="ECO:0000259" key="4">
    <source>
        <dbReference type="SMART" id="SM00829"/>
    </source>
</evidence>
<accession>A0A2V3A6F4</accession>
<keyword evidence="2" id="KW-0862">Zinc</keyword>
<evidence type="ECO:0000256" key="2">
    <source>
        <dbReference type="ARBA" id="ARBA00022833"/>
    </source>
</evidence>
<keyword evidence="1" id="KW-0479">Metal-binding</keyword>
<comment type="caution">
    <text evidence="5">The sequence shown here is derived from an EMBL/GenBank/DDBJ whole genome shotgun (WGS) entry which is preliminary data.</text>
</comment>
<dbReference type="InterPro" id="IPR020843">
    <property type="entry name" value="ER"/>
</dbReference>
<evidence type="ECO:0000313" key="6">
    <source>
        <dbReference type="Proteomes" id="UP000247150"/>
    </source>
</evidence>
<dbReference type="PANTHER" id="PTHR43401:SF2">
    <property type="entry name" value="L-THREONINE 3-DEHYDROGENASE"/>
    <property type="match status" value="1"/>
</dbReference>